<evidence type="ECO:0000256" key="1">
    <source>
        <dbReference type="ARBA" id="ARBA00004370"/>
    </source>
</evidence>
<comment type="subcellular location">
    <subcellularLocation>
        <location evidence="8">Cell outer membrane</location>
    </subcellularLocation>
    <subcellularLocation>
        <location evidence="1">Membrane</location>
    </subcellularLocation>
</comment>
<dbReference type="NCBIfam" id="TIGR03303">
    <property type="entry name" value="OM_YaeT"/>
    <property type="match status" value="1"/>
</dbReference>
<keyword evidence="2 8" id="KW-1134">Transmembrane beta strand</keyword>
<comment type="subunit">
    <text evidence="8">Part of the Bam complex.</text>
</comment>
<keyword evidence="3 8" id="KW-0812">Transmembrane</keyword>
<reference evidence="11 12" key="1">
    <citation type="submission" date="2023-06" db="EMBL/GenBank/DDBJ databases">
        <title>Complete Genome Sequence of Gallibacterium anatis Strain BJF12, Isolated from a chicken with diarrhea.</title>
        <authorList>
            <person name="Guo F."/>
            <person name="Bu W."/>
            <person name="Xu F."/>
            <person name="Wen T."/>
        </authorList>
    </citation>
    <scope>NUCLEOTIDE SEQUENCE [LARGE SCALE GENOMIC DNA]</scope>
    <source>
        <strain evidence="11 12">BJF12</strain>
    </source>
</reference>
<comment type="similarity">
    <text evidence="8">Belongs to the BamA family.</text>
</comment>
<evidence type="ECO:0000256" key="8">
    <source>
        <dbReference type="HAMAP-Rule" id="MF_01430"/>
    </source>
</evidence>
<evidence type="ECO:0000259" key="10">
    <source>
        <dbReference type="PROSITE" id="PS51779"/>
    </source>
</evidence>
<evidence type="ECO:0000256" key="2">
    <source>
        <dbReference type="ARBA" id="ARBA00022452"/>
    </source>
</evidence>
<proteinExistence type="inferred from homology"/>
<keyword evidence="12" id="KW-1185">Reference proteome</keyword>
<dbReference type="InterPro" id="IPR023707">
    <property type="entry name" value="OM_assembly_BamA"/>
</dbReference>
<organism evidence="11 12">
    <name type="scientific">Gallibacterium anatis</name>
    <dbReference type="NCBI Taxonomy" id="750"/>
    <lineage>
        <taxon>Bacteria</taxon>
        <taxon>Pseudomonadati</taxon>
        <taxon>Pseudomonadota</taxon>
        <taxon>Gammaproteobacteria</taxon>
        <taxon>Pasteurellales</taxon>
        <taxon>Pasteurellaceae</taxon>
        <taxon>Gallibacterium</taxon>
    </lineage>
</organism>
<feature type="domain" description="POTRA" evidence="10">
    <location>
        <begin position="172"/>
        <end position="260"/>
    </location>
</feature>
<evidence type="ECO:0000256" key="9">
    <source>
        <dbReference type="NCBIfam" id="TIGR03303"/>
    </source>
</evidence>
<feature type="signal peptide" evidence="8">
    <location>
        <begin position="1"/>
        <end position="18"/>
    </location>
</feature>
<feature type="domain" description="POTRA" evidence="10">
    <location>
        <begin position="345"/>
        <end position="419"/>
    </location>
</feature>
<dbReference type="InterPro" id="IPR010827">
    <property type="entry name" value="BamA/TamA_POTRA"/>
</dbReference>
<feature type="domain" description="POTRA" evidence="10">
    <location>
        <begin position="89"/>
        <end position="169"/>
    </location>
</feature>
<dbReference type="InterPro" id="IPR000184">
    <property type="entry name" value="Bac_surfAg_D15"/>
</dbReference>
<gene>
    <name evidence="8 11" type="primary">bamA</name>
    <name evidence="11" type="ORF">QP018_08080</name>
</gene>
<feature type="domain" description="POTRA" evidence="10">
    <location>
        <begin position="21"/>
        <end position="88"/>
    </location>
</feature>
<dbReference type="InterPro" id="IPR034746">
    <property type="entry name" value="POTRA"/>
</dbReference>
<sequence precursor="true">MKKLLLTTLLFSSTATFAAPFVVKDIRIDGVAADNKPAVMAQLPVKVGQTITDRDIANVVRTLYLNGSFANVQASQEGNTLVVNVTERAVISSLEFSGNDSIPKDALQQNLDANNIKQGSLLNREKLDAFSTELVNYYHSIGFYNAKVHFNVDTVNGNQANVKLEIVEGDRALVKQIKFEGNKSFDSSTLLEQMEIQPDVSWWNFFASSKLDQQKFQKDLQALKTFYLNHGYPKFNITDVKTDVSEDKKDINITIDVSEGDKYEVSGVRIVGDTAGLSDEMQPLLKKIYVGELFNGDNAKDVEDGIKNILGNHSYAAAQVNLVPEFDEANHKVNLTYVVDAGRRYYVRNILFKGNDASADKTLRQEMRQQEGALYSLSAIQQGKLRLERTGFFETVESSTEMVKGTNDQMDVIYKVKERNTGSINFGIGYGTESGLSYNASVKQDNFLGTGASASLSGTKNDYGMSIALGYNEPYFTKDGVSLGGSIFYDKYDNSKNNDQASYSKTSYGIDTTLGFPVDENNSYYLGLGYAHNKLKDIDPEYHRALYLESIEADSWEFSNDDFDFSLGWVYNSLNRGFFPTQGVKATIGGRVSIPGSDNKYYKLNANIIGYYPLNRANSWVVSGRAGINYANGFGGKKLPFYQYYTAGGIGSLRGFAYGSVGPNALYMPSDRDALSKLPNQCTANKISVDPNCYTIKDDDVVGGNVMGTASVELIMPTPFVSDKNQNSVRTSLFVDAASVWDTHWDKSFPLKGVPDYSDPSRIRASAGISFQWQSPIGPLVFSYAKPIKKYDGDDVEQFQFSIGGSF</sequence>
<name>A0AAX3XCW9_9PAST</name>
<dbReference type="HAMAP" id="MF_01430">
    <property type="entry name" value="OM_assembly_BamA"/>
    <property type="match status" value="1"/>
</dbReference>
<protein>
    <recommendedName>
        <fullName evidence="8 9">Outer membrane protein assembly factor BamA</fullName>
    </recommendedName>
</protein>
<dbReference type="Pfam" id="PF01103">
    <property type="entry name" value="Omp85"/>
    <property type="match status" value="1"/>
</dbReference>
<evidence type="ECO:0000313" key="11">
    <source>
        <dbReference type="EMBL" id="WIM78735.1"/>
    </source>
</evidence>
<dbReference type="RefSeq" id="WP_285090717.1">
    <property type="nucleotide sequence ID" value="NZ_CP126975.1"/>
</dbReference>
<dbReference type="GO" id="GO:0051205">
    <property type="term" value="P:protein insertion into membrane"/>
    <property type="evidence" value="ECO:0007669"/>
    <property type="project" value="UniProtKB-UniRule"/>
</dbReference>
<comment type="function">
    <text evidence="8">Part of the outer membrane protein assembly complex, which is involved in assembly and insertion of beta-barrel proteins into the outer membrane.</text>
</comment>
<dbReference type="GO" id="GO:0009279">
    <property type="term" value="C:cell outer membrane"/>
    <property type="evidence" value="ECO:0007669"/>
    <property type="project" value="UniProtKB-SubCell"/>
</dbReference>
<dbReference type="PANTHER" id="PTHR12815:SF23">
    <property type="entry name" value="OUTER MEMBRANE PROTEIN ASSEMBLY FACTOR BAMA"/>
    <property type="match status" value="1"/>
</dbReference>
<evidence type="ECO:0000256" key="6">
    <source>
        <dbReference type="ARBA" id="ARBA00023136"/>
    </source>
</evidence>
<evidence type="ECO:0000313" key="12">
    <source>
        <dbReference type="Proteomes" id="UP001226750"/>
    </source>
</evidence>
<keyword evidence="5 8" id="KW-0677">Repeat</keyword>
<evidence type="ECO:0000256" key="7">
    <source>
        <dbReference type="ARBA" id="ARBA00023237"/>
    </source>
</evidence>
<dbReference type="EMBL" id="CP126975">
    <property type="protein sequence ID" value="WIM78735.1"/>
    <property type="molecule type" value="Genomic_DNA"/>
</dbReference>
<dbReference type="PROSITE" id="PS51779">
    <property type="entry name" value="POTRA"/>
    <property type="match status" value="4"/>
</dbReference>
<dbReference type="GO" id="GO:0043165">
    <property type="term" value="P:Gram-negative-bacterium-type cell outer membrane assembly"/>
    <property type="evidence" value="ECO:0007669"/>
    <property type="project" value="UniProtKB-UniRule"/>
</dbReference>
<evidence type="ECO:0000256" key="3">
    <source>
        <dbReference type="ARBA" id="ARBA00022692"/>
    </source>
</evidence>
<evidence type="ECO:0000256" key="4">
    <source>
        <dbReference type="ARBA" id="ARBA00022729"/>
    </source>
</evidence>
<dbReference type="Pfam" id="PF07244">
    <property type="entry name" value="POTRA"/>
    <property type="match status" value="4"/>
</dbReference>
<dbReference type="InterPro" id="IPR039910">
    <property type="entry name" value="D15-like"/>
</dbReference>
<dbReference type="FunFam" id="2.40.160.50:FF:000001">
    <property type="entry name" value="Outer membrane protein assembly factor BamA"/>
    <property type="match status" value="1"/>
</dbReference>
<keyword evidence="6 8" id="KW-0472">Membrane</keyword>
<keyword evidence="7 8" id="KW-0998">Cell outer membrane</keyword>
<dbReference type="Proteomes" id="UP001226750">
    <property type="component" value="Chromosome"/>
</dbReference>
<dbReference type="PIRSF" id="PIRSF006076">
    <property type="entry name" value="OM_assembly_OMP85"/>
    <property type="match status" value="1"/>
</dbReference>
<evidence type="ECO:0000256" key="5">
    <source>
        <dbReference type="ARBA" id="ARBA00022737"/>
    </source>
</evidence>
<accession>A0AAX3XCW9</accession>
<dbReference type="FunFam" id="3.10.20.310:FF:000001">
    <property type="entry name" value="Outer membrane protein assembly factor BamA"/>
    <property type="match status" value="1"/>
</dbReference>
<dbReference type="AlphaFoldDB" id="A0AAX3XCW9"/>
<feature type="chain" id="PRO_5043072127" description="Outer membrane protein assembly factor BamA" evidence="8">
    <location>
        <begin position="19"/>
        <end position="807"/>
    </location>
</feature>
<dbReference type="Gene3D" id="3.10.20.310">
    <property type="entry name" value="membrane protein fhac"/>
    <property type="match status" value="5"/>
</dbReference>
<dbReference type="Gene3D" id="2.40.160.50">
    <property type="entry name" value="membrane protein fhac: a member of the omp85/tpsb transporter family"/>
    <property type="match status" value="1"/>
</dbReference>
<keyword evidence="4 8" id="KW-0732">Signal</keyword>
<dbReference type="PANTHER" id="PTHR12815">
    <property type="entry name" value="SORTING AND ASSEMBLY MACHINERY SAMM50 PROTEIN FAMILY MEMBER"/>
    <property type="match status" value="1"/>
</dbReference>